<dbReference type="Proteomes" id="UP001074635">
    <property type="component" value="Unassembled WGS sequence"/>
</dbReference>
<reference evidence="1" key="1">
    <citation type="submission" date="2023-08" db="EMBL/GenBank/DDBJ databases">
        <title>Study of Resistomes in environmental pathogenic environmental.</title>
        <authorList>
            <person name="Bhattacharjee A."/>
            <person name="Singh A.K."/>
        </authorList>
    </citation>
    <scope>NUCLEOTIDE SEQUENCE</scope>
    <source>
        <strain evidence="1">S1</strain>
    </source>
</reference>
<sequence>MKETIPVDEREAEVLPPDSVPAVAPVAAAQNPGRGGSYVRNKQTGGLKRVQYTETCKDCVLTPIQKG</sequence>
<proteinExistence type="predicted"/>
<keyword evidence="2" id="KW-1185">Reference proteome</keyword>
<gene>
    <name evidence="1" type="ORF">OYC61_013935</name>
</gene>
<dbReference type="EMBL" id="JAPQTC020000004">
    <property type="protein sequence ID" value="MDT8505400.1"/>
    <property type="molecule type" value="Genomic_DNA"/>
</dbReference>
<name>A0ABU3MXM4_9BURK</name>
<dbReference type="RefSeq" id="WP_222653337.1">
    <property type="nucleotide sequence ID" value="NZ_JAPQTC020000004.1"/>
</dbReference>
<organism evidence="1 2">
    <name type="scientific">Alcaligenes nematophilus</name>
    <dbReference type="NCBI Taxonomy" id="2994643"/>
    <lineage>
        <taxon>Bacteria</taxon>
        <taxon>Pseudomonadati</taxon>
        <taxon>Pseudomonadota</taxon>
        <taxon>Betaproteobacteria</taxon>
        <taxon>Burkholderiales</taxon>
        <taxon>Alcaligenaceae</taxon>
        <taxon>Alcaligenes</taxon>
    </lineage>
</organism>
<evidence type="ECO:0000313" key="1">
    <source>
        <dbReference type="EMBL" id="MDT8505400.1"/>
    </source>
</evidence>
<protein>
    <submittedName>
        <fullName evidence="1">Uncharacterized protein</fullName>
    </submittedName>
</protein>
<evidence type="ECO:0000313" key="2">
    <source>
        <dbReference type="Proteomes" id="UP001074635"/>
    </source>
</evidence>
<comment type="caution">
    <text evidence="1">The sequence shown here is derived from an EMBL/GenBank/DDBJ whole genome shotgun (WGS) entry which is preliminary data.</text>
</comment>
<accession>A0ABU3MXM4</accession>